<dbReference type="EMBL" id="WPHG01000001">
    <property type="protein sequence ID" value="MVA96226.1"/>
    <property type="molecule type" value="Genomic_DNA"/>
</dbReference>
<dbReference type="PANTHER" id="PTHR14239:SF0">
    <property type="entry name" value="F420-DEPENDENT NADP REDUCTASE"/>
    <property type="match status" value="1"/>
</dbReference>
<accession>A0A844Q7Z9</accession>
<dbReference type="GO" id="GO:0006740">
    <property type="term" value="P:NADPH regeneration"/>
    <property type="evidence" value="ECO:0007669"/>
    <property type="project" value="InterPro"/>
</dbReference>
<dbReference type="GO" id="GO:0016651">
    <property type="term" value="F:oxidoreductase activity, acting on NAD(P)H"/>
    <property type="evidence" value="ECO:0007669"/>
    <property type="project" value="InterPro"/>
</dbReference>
<dbReference type="GO" id="GO:0015677">
    <property type="term" value="P:copper ion import"/>
    <property type="evidence" value="ECO:0007669"/>
    <property type="project" value="TreeGrafter"/>
</dbReference>
<keyword evidence="4" id="KW-1185">Reference proteome</keyword>
<dbReference type="NCBIfam" id="TIGR01915">
    <property type="entry name" value="npdG"/>
    <property type="match status" value="1"/>
</dbReference>
<name>A0A844Q7Z9_9HYPH</name>
<protein>
    <submittedName>
        <fullName evidence="3">NADPH-dependent F420 reductase</fullName>
    </submittedName>
</protein>
<sequence>MQDNEFPVNVVAVLGGGGDLGGGLAYRLVRAGYEVVIGSRDAERARSAVEALRQRCANMGQSDVKCHGTDNVDAAARGDMVVLAVPYASQRETLDAVATVVAGKIVVCATVPLMPPKVARVQLPAGGSAGKEAQDQLGEGVHVVSAFQNVAAAHLREDGPVDCDVLVTGNSVAARSAVINVAGRCGIVGHHAGPIDNAAAAEALTSVLIGLNKRYKTHTGIRVTGLSSAN</sequence>
<dbReference type="GO" id="GO:0005886">
    <property type="term" value="C:plasma membrane"/>
    <property type="evidence" value="ECO:0007669"/>
    <property type="project" value="TreeGrafter"/>
</dbReference>
<evidence type="ECO:0000313" key="3">
    <source>
        <dbReference type="EMBL" id="MVA96226.1"/>
    </source>
</evidence>
<keyword evidence="1" id="KW-0560">Oxidoreductase</keyword>
<dbReference type="AlphaFoldDB" id="A0A844Q7Z9"/>
<feature type="domain" description="Pyrroline-5-carboxylate reductase catalytic N-terminal" evidence="2">
    <location>
        <begin position="11"/>
        <end position="111"/>
    </location>
</feature>
<proteinExistence type="predicted"/>
<dbReference type="GO" id="GO:0050661">
    <property type="term" value="F:NADP binding"/>
    <property type="evidence" value="ECO:0007669"/>
    <property type="project" value="InterPro"/>
</dbReference>
<gene>
    <name evidence="3" type="primary">npdG</name>
    <name evidence="3" type="ORF">GN330_03045</name>
</gene>
<organism evidence="3 4">
    <name type="scientific">Nitratireductor arenosus</name>
    <dbReference type="NCBI Taxonomy" id="2682096"/>
    <lineage>
        <taxon>Bacteria</taxon>
        <taxon>Pseudomonadati</taxon>
        <taxon>Pseudomonadota</taxon>
        <taxon>Alphaproteobacteria</taxon>
        <taxon>Hyphomicrobiales</taxon>
        <taxon>Phyllobacteriaceae</taxon>
        <taxon>Nitratireductor</taxon>
    </lineage>
</organism>
<dbReference type="GO" id="GO:0070967">
    <property type="term" value="F:coenzyme F420 binding"/>
    <property type="evidence" value="ECO:0007669"/>
    <property type="project" value="InterPro"/>
</dbReference>
<dbReference type="SUPFAM" id="SSF51735">
    <property type="entry name" value="NAD(P)-binding Rossmann-fold domains"/>
    <property type="match status" value="1"/>
</dbReference>
<dbReference type="InterPro" id="IPR051267">
    <property type="entry name" value="STEAP_metalloreductase"/>
</dbReference>
<reference evidence="3 4" key="1">
    <citation type="submission" date="2019-12" db="EMBL/GenBank/DDBJ databases">
        <title>Nitratireductor arenosus sp. nov., Isolated from sea sand, Jeju island, South Korea.</title>
        <authorList>
            <person name="Kim W."/>
        </authorList>
    </citation>
    <scope>NUCLEOTIDE SEQUENCE [LARGE SCALE GENOMIC DNA]</scope>
    <source>
        <strain evidence="3 4">CAU 1489</strain>
    </source>
</reference>
<evidence type="ECO:0000256" key="1">
    <source>
        <dbReference type="ARBA" id="ARBA00023002"/>
    </source>
</evidence>
<dbReference type="InterPro" id="IPR028939">
    <property type="entry name" value="P5C_Rdtase_cat_N"/>
</dbReference>
<evidence type="ECO:0000313" key="4">
    <source>
        <dbReference type="Proteomes" id="UP000463224"/>
    </source>
</evidence>
<dbReference type="Gene3D" id="3.40.50.720">
    <property type="entry name" value="NAD(P)-binding Rossmann-like Domain"/>
    <property type="match status" value="1"/>
</dbReference>
<dbReference type="Pfam" id="PF03807">
    <property type="entry name" value="F420_oxidored"/>
    <property type="match status" value="1"/>
</dbReference>
<dbReference type="Proteomes" id="UP000463224">
    <property type="component" value="Unassembled WGS sequence"/>
</dbReference>
<dbReference type="InterPro" id="IPR036291">
    <property type="entry name" value="NAD(P)-bd_dom_sf"/>
</dbReference>
<dbReference type="GO" id="GO:0008823">
    <property type="term" value="F:cupric reductase (NADH) activity"/>
    <property type="evidence" value="ECO:0007669"/>
    <property type="project" value="TreeGrafter"/>
</dbReference>
<dbReference type="PANTHER" id="PTHR14239">
    <property type="entry name" value="DUDULIN-RELATED"/>
    <property type="match status" value="1"/>
</dbReference>
<evidence type="ECO:0000259" key="2">
    <source>
        <dbReference type="Pfam" id="PF03807"/>
    </source>
</evidence>
<comment type="caution">
    <text evidence="3">The sequence shown here is derived from an EMBL/GenBank/DDBJ whole genome shotgun (WGS) entry which is preliminary data.</text>
</comment>
<dbReference type="InterPro" id="IPR010185">
    <property type="entry name" value="NpdG"/>
</dbReference>
<dbReference type="RefSeq" id="WP_156711190.1">
    <property type="nucleotide sequence ID" value="NZ_WPHG01000001.1"/>
</dbReference>
<dbReference type="GO" id="GO:0052851">
    <property type="term" value="F:ferric-chelate reductase (NADPH) activity"/>
    <property type="evidence" value="ECO:0007669"/>
    <property type="project" value="TreeGrafter"/>
</dbReference>